<organism evidence="4">
    <name type="scientific">mine drainage metagenome</name>
    <dbReference type="NCBI Taxonomy" id="410659"/>
    <lineage>
        <taxon>unclassified sequences</taxon>
        <taxon>metagenomes</taxon>
        <taxon>ecological metagenomes</taxon>
    </lineage>
</organism>
<dbReference type="GO" id="GO:0035556">
    <property type="term" value="P:intracellular signal transduction"/>
    <property type="evidence" value="ECO:0007669"/>
    <property type="project" value="InterPro"/>
</dbReference>
<dbReference type="SUPFAM" id="SSF55073">
    <property type="entry name" value="Nucleotide cyclase"/>
    <property type="match status" value="1"/>
</dbReference>
<dbReference type="Gene3D" id="3.30.70.1230">
    <property type="entry name" value="Nucleotide cyclase"/>
    <property type="match status" value="1"/>
</dbReference>
<feature type="domain" description="FHA" evidence="2">
    <location>
        <begin position="132"/>
        <end position="175"/>
    </location>
</feature>
<reference evidence="4" key="1">
    <citation type="submission" date="2013-08" db="EMBL/GenBank/DDBJ databases">
        <authorList>
            <person name="Mendez C."/>
            <person name="Richter M."/>
            <person name="Ferrer M."/>
            <person name="Sanchez J."/>
        </authorList>
    </citation>
    <scope>NUCLEOTIDE SEQUENCE</scope>
</reference>
<sequence length="226" mass="25640">AHTQLRVDGQPVSIRIGCHYGPVVAESQDIFGSTVHTANRMTSQAKAGQIITTEATVGQLTAPWRSACRLIDNAPIKGQRNEVPLYEVLWQVDDVTSMVRMVGHDVDRSHCTRLRLWWLDRELLIDEQRPILTIGRADENDLVVKGNLVSRLHARIEYARHKFTLIDHSTNGTFVREGGGEEAFVRRDSLQLEGRRADQPRTHARGGVRPDHPLRLRARLDRRRAP</sequence>
<dbReference type="CDD" id="cd07302">
    <property type="entry name" value="CHD"/>
    <property type="match status" value="1"/>
</dbReference>
<dbReference type="GO" id="GO:0009190">
    <property type="term" value="P:cyclic nucleotide biosynthetic process"/>
    <property type="evidence" value="ECO:0007669"/>
    <property type="project" value="InterPro"/>
</dbReference>
<dbReference type="InterPro" id="IPR001054">
    <property type="entry name" value="A/G_cyclase"/>
</dbReference>
<gene>
    <name evidence="4" type="ORF">B1A_00080</name>
</gene>
<accession>T1DIL0</accession>
<protein>
    <submittedName>
        <fullName evidence="4">Adenylate/guanylate cyclase</fullName>
    </submittedName>
</protein>
<dbReference type="SMART" id="SM00240">
    <property type="entry name" value="FHA"/>
    <property type="match status" value="1"/>
</dbReference>
<evidence type="ECO:0000259" key="3">
    <source>
        <dbReference type="PROSITE" id="PS50125"/>
    </source>
</evidence>
<dbReference type="InterPro" id="IPR000253">
    <property type="entry name" value="FHA_dom"/>
</dbReference>
<feature type="domain" description="Guanylate cyclase" evidence="3">
    <location>
        <begin position="1"/>
        <end position="42"/>
    </location>
</feature>
<dbReference type="CDD" id="cd00060">
    <property type="entry name" value="FHA"/>
    <property type="match status" value="1"/>
</dbReference>
<reference evidence="4" key="2">
    <citation type="journal article" date="2014" name="ISME J.">
        <title>Microbial stratification in low pH oxic and suboxic macroscopic growths along an acid mine drainage.</title>
        <authorList>
            <person name="Mendez-Garcia C."/>
            <person name="Mesa V."/>
            <person name="Sprenger R.R."/>
            <person name="Richter M."/>
            <person name="Diez M.S."/>
            <person name="Solano J."/>
            <person name="Bargiela R."/>
            <person name="Golyshina O.V."/>
            <person name="Manteca A."/>
            <person name="Ramos J.L."/>
            <person name="Gallego J.R."/>
            <person name="Llorente I."/>
            <person name="Martins Dos Santos V.A."/>
            <person name="Jensen O.N."/>
            <person name="Pelaez A.I."/>
            <person name="Sanchez J."/>
            <person name="Ferrer M."/>
        </authorList>
    </citation>
    <scope>NUCLEOTIDE SEQUENCE</scope>
</reference>
<evidence type="ECO:0000259" key="2">
    <source>
        <dbReference type="PROSITE" id="PS50006"/>
    </source>
</evidence>
<dbReference type="PROSITE" id="PS50006">
    <property type="entry name" value="FHA_DOMAIN"/>
    <property type="match status" value="1"/>
</dbReference>
<dbReference type="Pfam" id="PF00211">
    <property type="entry name" value="Guanylate_cyc"/>
    <property type="match status" value="1"/>
</dbReference>
<dbReference type="PROSITE" id="PS50125">
    <property type="entry name" value="GUANYLATE_CYCLASE_2"/>
    <property type="match status" value="1"/>
</dbReference>
<dbReference type="Pfam" id="PF00498">
    <property type="entry name" value="FHA"/>
    <property type="match status" value="1"/>
</dbReference>
<feature type="non-terminal residue" evidence="4">
    <location>
        <position position="226"/>
    </location>
</feature>
<feature type="region of interest" description="Disordered" evidence="1">
    <location>
        <begin position="194"/>
        <end position="226"/>
    </location>
</feature>
<feature type="non-terminal residue" evidence="4">
    <location>
        <position position="1"/>
    </location>
</feature>
<evidence type="ECO:0000256" key="1">
    <source>
        <dbReference type="SAM" id="MobiDB-lite"/>
    </source>
</evidence>
<name>T1DIL0_9ZZZZ</name>
<dbReference type="EMBL" id="AUZX01000060">
    <property type="protein sequence ID" value="EQD81199.1"/>
    <property type="molecule type" value="Genomic_DNA"/>
</dbReference>
<proteinExistence type="predicted"/>
<dbReference type="InterPro" id="IPR029787">
    <property type="entry name" value="Nucleotide_cyclase"/>
</dbReference>
<feature type="compositionally biased region" description="Basic residues" evidence="1">
    <location>
        <begin position="215"/>
        <end position="226"/>
    </location>
</feature>
<comment type="caution">
    <text evidence="4">The sequence shown here is derived from an EMBL/GenBank/DDBJ whole genome shotgun (WGS) entry which is preliminary data.</text>
</comment>
<evidence type="ECO:0000313" key="4">
    <source>
        <dbReference type="EMBL" id="EQD81199.1"/>
    </source>
</evidence>
<dbReference type="InterPro" id="IPR008984">
    <property type="entry name" value="SMAD_FHA_dom_sf"/>
</dbReference>
<dbReference type="Gene3D" id="2.60.200.20">
    <property type="match status" value="1"/>
</dbReference>
<dbReference type="AlphaFoldDB" id="T1DIL0"/>
<dbReference type="SUPFAM" id="SSF49879">
    <property type="entry name" value="SMAD/FHA domain"/>
    <property type="match status" value="1"/>
</dbReference>